<keyword evidence="2" id="KW-0808">Transferase</keyword>
<dbReference type="GO" id="GO:0009086">
    <property type="term" value="P:methionine biosynthetic process"/>
    <property type="evidence" value="ECO:0007669"/>
    <property type="project" value="InterPro"/>
</dbReference>
<dbReference type="InterPro" id="IPR002629">
    <property type="entry name" value="Met_Synth_C/arc"/>
</dbReference>
<dbReference type="GO" id="GO:0003871">
    <property type="term" value="F:5-methyltetrahydropteroyltriglutamate-homocysteine S-methyltransferase activity"/>
    <property type="evidence" value="ECO:0007669"/>
    <property type="project" value="InterPro"/>
</dbReference>
<evidence type="ECO:0000313" key="3">
    <source>
        <dbReference type="Proteomes" id="UP000462152"/>
    </source>
</evidence>
<dbReference type="Pfam" id="PF01717">
    <property type="entry name" value="Meth_synt_2"/>
    <property type="match status" value="2"/>
</dbReference>
<dbReference type="OrthoDB" id="244285at2"/>
<sequence>MLNSADRIRTTHVGSLPRTDELIRANARRARGEISEPDFQAVLTESVGDVVEKQVEWGIDVVNDGEYGHAMASDVDYGAWWHYSFARTGGLETVDNTSFQEILKTPGNGRYNSFAVRRDWNRFADFYESINLGNDPDGEFPIATGPLTYQGQDAVAADINNLRTAVEKNEASEAFIASLSPGSASRIGNHHYATDEEFIYAWADVLHEEYKAITDAGFIVQLDDPSIAEAWDQLTPEPTIEEYLRFNQLAIEAANYALRGIPEEQVRFHLCWGSWHGPHTTDIEIKHLIDSLFTINAGAYVFEAANVRHAHEWKDWEGVSLPDGKLVIPGVVSHSTNVVEHPELVAQRIEQYASVLGKENVIAGTDCGLGGRLHPQVAEAKLKSLTEGARIATERLY</sequence>
<dbReference type="GO" id="GO:0008270">
    <property type="term" value="F:zinc ion binding"/>
    <property type="evidence" value="ECO:0007669"/>
    <property type="project" value="InterPro"/>
</dbReference>
<protein>
    <submittedName>
        <fullName evidence="2">Epoxyalkane--coenzyme M transferase</fullName>
    </submittedName>
</protein>
<dbReference type="PANTHER" id="PTHR43844:SF2">
    <property type="entry name" value="SYNTHASE, VITAMIN-B12 INDEPENDENT, PUTATIVE (AFU_ORTHOLOGUE AFUA_3G12060)-RELATED"/>
    <property type="match status" value="1"/>
</dbReference>
<dbReference type="PANTHER" id="PTHR43844">
    <property type="entry name" value="METHIONINE SYNTHASE"/>
    <property type="match status" value="1"/>
</dbReference>
<dbReference type="RefSeq" id="WP_129316280.1">
    <property type="nucleotide sequence ID" value="NZ_CP197643.1"/>
</dbReference>
<accession>A0A7M3SVV0</accession>
<evidence type="ECO:0000259" key="1">
    <source>
        <dbReference type="Pfam" id="PF01717"/>
    </source>
</evidence>
<dbReference type="AlphaFoldDB" id="A0A7M3SVV0"/>
<feature type="domain" description="Cobalamin-independent methionine synthase MetE C-terminal/archaeal" evidence="1">
    <location>
        <begin position="9"/>
        <end position="67"/>
    </location>
</feature>
<comment type="caution">
    <text evidence="2">The sequence shown here is derived from an EMBL/GenBank/DDBJ whole genome shotgun (WGS) entry which is preliminary data.</text>
</comment>
<dbReference type="InterPro" id="IPR038071">
    <property type="entry name" value="UROD/MetE-like_sf"/>
</dbReference>
<reference evidence="2 3" key="1">
    <citation type="submission" date="2019-12" db="EMBL/GenBank/DDBJ databases">
        <authorList>
            <person name="Li J."/>
            <person name="Shi Y."/>
            <person name="Xu G."/>
            <person name="Xiao D."/>
            <person name="Ran X."/>
        </authorList>
    </citation>
    <scope>NUCLEOTIDE SEQUENCE [LARGE SCALE GENOMIC DNA]</scope>
    <source>
        <strain evidence="2 3">JCM 15915</strain>
    </source>
</reference>
<organism evidence="2 3">
    <name type="scientific">Rothia koreensis</name>
    <dbReference type="NCBI Taxonomy" id="592378"/>
    <lineage>
        <taxon>Bacteria</taxon>
        <taxon>Bacillati</taxon>
        <taxon>Actinomycetota</taxon>
        <taxon>Actinomycetes</taxon>
        <taxon>Micrococcales</taxon>
        <taxon>Micrococcaceae</taxon>
        <taxon>Rothia</taxon>
    </lineage>
</organism>
<proteinExistence type="predicted"/>
<name>A0A7M3SVV0_9MICC</name>
<dbReference type="Gene3D" id="3.20.20.210">
    <property type="match status" value="1"/>
</dbReference>
<feature type="domain" description="Cobalamin-independent methionine synthase MetE C-terminal/archaeal" evidence="1">
    <location>
        <begin position="197"/>
        <end position="386"/>
    </location>
</feature>
<dbReference type="EMBL" id="WOGT01000010">
    <property type="protein sequence ID" value="MUN55915.1"/>
    <property type="molecule type" value="Genomic_DNA"/>
</dbReference>
<dbReference type="Proteomes" id="UP000462152">
    <property type="component" value="Unassembled WGS sequence"/>
</dbReference>
<dbReference type="CDD" id="cd03311">
    <property type="entry name" value="CIMS_C_terminal_like"/>
    <property type="match status" value="1"/>
</dbReference>
<keyword evidence="3" id="KW-1185">Reference proteome</keyword>
<evidence type="ECO:0000313" key="2">
    <source>
        <dbReference type="EMBL" id="MUN55915.1"/>
    </source>
</evidence>
<dbReference type="SUPFAM" id="SSF51726">
    <property type="entry name" value="UROD/MetE-like"/>
    <property type="match status" value="1"/>
</dbReference>
<gene>
    <name evidence="2" type="ORF">GMA10_11970</name>
</gene>